<accession>A0ABW6HWL0</accession>
<proteinExistence type="predicted"/>
<feature type="signal peptide" evidence="1">
    <location>
        <begin position="1"/>
        <end position="18"/>
    </location>
</feature>
<evidence type="ECO:0000313" key="3">
    <source>
        <dbReference type="Proteomes" id="UP001600109"/>
    </source>
</evidence>
<sequence>MKKTLLLVLCLVSFIAKAQINPKFYGEPEDFKELKTRPLIVEILEEDPKTVKKLSNPKKADELKDYQSFIREFNADFKVYVQKYWKLNDKFEYKTVSEVDALNKAKNKSYAVLRFISLNDTGNYGLKTGSTVPAIGYTRVESDRRGPDSKIYLPSRYFNTEKSLSEGDYKYALQILEANVNWIIQNNKVLNFDKYAEKMAKDNCVKLNGKTLLVEDNMMMKGRSKDEAKKNFGGDLKFVSETELNDAIVNKKKKTAVLYSVPYGIIKSSAIVVQISRLTYFKVIVDCETNEILWLYMPNGFNYGANISNQITEGEFTKMAECKVL</sequence>
<evidence type="ECO:0000256" key="1">
    <source>
        <dbReference type="SAM" id="SignalP"/>
    </source>
</evidence>
<organism evidence="2 3">
    <name type="scientific">Flavobacterium xylosi</name>
    <dbReference type="NCBI Taxonomy" id="3230415"/>
    <lineage>
        <taxon>Bacteria</taxon>
        <taxon>Pseudomonadati</taxon>
        <taxon>Bacteroidota</taxon>
        <taxon>Flavobacteriia</taxon>
        <taxon>Flavobacteriales</taxon>
        <taxon>Flavobacteriaceae</taxon>
        <taxon>Flavobacterium</taxon>
    </lineage>
</organism>
<keyword evidence="1" id="KW-0732">Signal</keyword>
<name>A0ABW6HWL0_9FLAO</name>
<protein>
    <submittedName>
        <fullName evidence="2">Uncharacterized protein</fullName>
    </submittedName>
</protein>
<keyword evidence="3" id="KW-1185">Reference proteome</keyword>
<gene>
    <name evidence="2" type="ORF">ACFX5E_10000</name>
</gene>
<dbReference type="RefSeq" id="WP_379855058.1">
    <property type="nucleotide sequence ID" value="NZ_JBHZPZ010000010.1"/>
</dbReference>
<reference evidence="2 3" key="1">
    <citation type="submission" date="2024-06" db="EMBL/GenBank/DDBJ databases">
        <title>Flavobacterium spp. isolated from glacier.</title>
        <authorList>
            <person name="Han D."/>
        </authorList>
    </citation>
    <scope>NUCLEOTIDE SEQUENCE [LARGE SCALE GENOMIC DNA]</scope>
    <source>
        <strain evidence="2 3">LS2P90</strain>
    </source>
</reference>
<dbReference type="Proteomes" id="UP001600109">
    <property type="component" value="Unassembled WGS sequence"/>
</dbReference>
<evidence type="ECO:0000313" key="2">
    <source>
        <dbReference type="EMBL" id="MFE3868402.1"/>
    </source>
</evidence>
<feature type="chain" id="PRO_5046480623" evidence="1">
    <location>
        <begin position="19"/>
        <end position="325"/>
    </location>
</feature>
<dbReference type="EMBL" id="JBHZPZ010000010">
    <property type="protein sequence ID" value="MFE3868402.1"/>
    <property type="molecule type" value="Genomic_DNA"/>
</dbReference>
<comment type="caution">
    <text evidence="2">The sequence shown here is derived from an EMBL/GenBank/DDBJ whole genome shotgun (WGS) entry which is preliminary data.</text>
</comment>